<evidence type="ECO:0000256" key="1">
    <source>
        <dbReference type="SAM" id="Coils"/>
    </source>
</evidence>
<feature type="coiled-coil region" evidence="1">
    <location>
        <begin position="505"/>
        <end position="532"/>
    </location>
</feature>
<dbReference type="InterPro" id="IPR031476">
    <property type="entry name" value="DUF4686"/>
</dbReference>
<dbReference type="Pfam" id="PF15742">
    <property type="entry name" value="DUF4686"/>
    <property type="match status" value="1"/>
</dbReference>
<accession>A0A8D1XLD1</accession>
<feature type="compositionally biased region" description="Basic and acidic residues" evidence="2">
    <location>
        <begin position="48"/>
        <end position="84"/>
    </location>
</feature>
<name>A0A8D1XLD1_PIG</name>
<evidence type="ECO:0008006" key="5">
    <source>
        <dbReference type="Google" id="ProtNLM"/>
    </source>
</evidence>
<evidence type="ECO:0000313" key="3">
    <source>
        <dbReference type="Ensembl" id="ENSSSCP00065007399.1"/>
    </source>
</evidence>
<feature type="region of interest" description="Disordered" evidence="2">
    <location>
        <begin position="190"/>
        <end position="222"/>
    </location>
</feature>
<dbReference type="PANTHER" id="PTHR34479">
    <property type="entry name" value="COILED-COIL DOMAIN-CONTAINING PROTEIN 30"/>
    <property type="match status" value="1"/>
</dbReference>
<sequence>MQTASVTYQRQKKHFLMVVKRKADSLDMSLKSSNSNQEKFEQIYQPLQREHQRHQEPAHQSRKNLSEMHDEDPGKDKTSQNCVERDLEHAARSLGTAREEICRLAAQEPQGQGEEQRKLDSAFEKSQLEVEKLKELLKELKENGSADLQKAKEHNRRLDEEILALRNRVRSLDSEKKVLGEEVERLRGEICDSPERKHLGNHSPGKTYRPSGDRTKSQPQEELQQLRQDLHRLQVLCSSAEKELRYERGKNLDLKQHNSLLQGESLKIKTELKQAQQKLLDSAKMCSSLTAEWKHCQQKIKELELEVLTQAQSGKSLSSLEEALAREKSNVAAAEEKISDLQQKLEHAHKVCLAETCILGKKQLEERIKEAMENEAKIKQNYQEEQQKRKLLHQNMNELQNQVKTLQDKERQLKMTNVQQQLRIQQQEAQLKELKNERRLCDEHLKSNQELSEKLSGLQQEKEALGRECGRLLKQLDVHVRNYNEKHQHHKAKLRRVRDHLGHEVEQRDERIRQLESDVRALKRQAEKEKEFQKQVIAQNDTLSLEKRKLREQLVRQEGIIDKNRWMLSSVQKRVLFLDQENKHFLENNLQLSQQIDLLERVVRSILIRRGEVRVSVSSPSILRTLLRPARGLLADWKPQLVTSLNLKH</sequence>
<evidence type="ECO:0000256" key="2">
    <source>
        <dbReference type="SAM" id="MobiDB-lite"/>
    </source>
</evidence>
<dbReference type="Proteomes" id="UP000694725">
    <property type="component" value="Unplaced"/>
</dbReference>
<feature type="coiled-coil region" evidence="1">
    <location>
        <begin position="123"/>
        <end position="189"/>
    </location>
</feature>
<protein>
    <recommendedName>
        <fullName evidence="5">Coiled-coil domain containing 30</fullName>
    </recommendedName>
</protein>
<keyword evidence="1" id="KW-0175">Coiled coil</keyword>
<dbReference type="InterPro" id="IPR052825">
    <property type="entry name" value="CCD-Prefoldin_beta-like"/>
</dbReference>
<dbReference type="Ensembl" id="ENSSSCT00065018110.1">
    <property type="protein sequence ID" value="ENSSSCP00065007399.1"/>
    <property type="gene ID" value="ENSSSCG00065013587.1"/>
</dbReference>
<dbReference type="PANTHER" id="PTHR34479:SF1">
    <property type="entry name" value="COILED-COIL DOMAIN-CONTAINING PROTEIN 30"/>
    <property type="match status" value="1"/>
</dbReference>
<organism evidence="3 4">
    <name type="scientific">Sus scrofa</name>
    <name type="common">Pig</name>
    <dbReference type="NCBI Taxonomy" id="9823"/>
    <lineage>
        <taxon>Eukaryota</taxon>
        <taxon>Metazoa</taxon>
        <taxon>Chordata</taxon>
        <taxon>Craniata</taxon>
        <taxon>Vertebrata</taxon>
        <taxon>Euteleostomi</taxon>
        <taxon>Mammalia</taxon>
        <taxon>Eutheria</taxon>
        <taxon>Laurasiatheria</taxon>
        <taxon>Artiodactyla</taxon>
        <taxon>Suina</taxon>
        <taxon>Suidae</taxon>
        <taxon>Sus</taxon>
    </lineage>
</organism>
<feature type="coiled-coil region" evidence="1">
    <location>
        <begin position="317"/>
        <end position="475"/>
    </location>
</feature>
<evidence type="ECO:0000313" key="4">
    <source>
        <dbReference type="Proteomes" id="UP000694725"/>
    </source>
</evidence>
<reference evidence="3" key="1">
    <citation type="submission" date="2025-08" db="UniProtKB">
        <authorList>
            <consortium name="Ensembl"/>
        </authorList>
    </citation>
    <scope>IDENTIFICATION</scope>
</reference>
<feature type="region of interest" description="Disordered" evidence="2">
    <location>
        <begin position="28"/>
        <end position="84"/>
    </location>
</feature>
<proteinExistence type="predicted"/>
<dbReference type="AlphaFoldDB" id="A0A8D1XLD1"/>